<evidence type="ECO:0000256" key="10">
    <source>
        <dbReference type="ARBA" id="ARBA00022771"/>
    </source>
</evidence>
<evidence type="ECO:0000256" key="13">
    <source>
        <dbReference type="PROSITE-ProRule" id="PRU00228"/>
    </source>
</evidence>
<gene>
    <name evidence="20" type="ORF">MGAL_10B075009</name>
</gene>
<evidence type="ECO:0000256" key="2">
    <source>
        <dbReference type="ARBA" id="ARBA00004496"/>
    </source>
</evidence>
<dbReference type="Gene3D" id="2.60.120.260">
    <property type="entry name" value="Galactose-binding domain-like"/>
    <property type="match status" value="1"/>
</dbReference>
<keyword evidence="5" id="KW-0963">Cytoplasm</keyword>
<evidence type="ECO:0000256" key="3">
    <source>
        <dbReference type="ARBA" id="ARBA00004906"/>
    </source>
</evidence>
<dbReference type="Pfam" id="PF11515">
    <property type="entry name" value="Cul7"/>
    <property type="match status" value="1"/>
</dbReference>
<feature type="compositionally biased region" description="Polar residues" evidence="15">
    <location>
        <begin position="1310"/>
        <end position="1320"/>
    </location>
</feature>
<dbReference type="GO" id="GO:0005737">
    <property type="term" value="C:cytoplasm"/>
    <property type="evidence" value="ECO:0007669"/>
    <property type="project" value="UniProtKB-SubCell"/>
</dbReference>
<dbReference type="InterPro" id="IPR008979">
    <property type="entry name" value="Galactose-bd-like_sf"/>
</dbReference>
<feature type="domain" description="Cytochrome b5 heme-binding" evidence="17">
    <location>
        <begin position="1153"/>
        <end position="1229"/>
    </location>
</feature>
<sequence>MKVLSCSCCDGHCGPNNGCNCPPCQKLDKEEEEIKKEEAKRPKFSSSQIIDSWTWGPQPDSGQLKECLDSLLHEHLKLCTEAACSSLSVTRLQQRLAVLERYFVALGRQTPIEGRTPSKKSQANQTNLSKQKSSSKPVEKATIGLARVGSRAALSFAFAFLRRAWRSGEDSDLCSELLQESLEALQSLPEATLFEEGSVSGVWIEVVERATKFLHSVVGGDLNGSASSKGSSKIPVQDQQIALSLLLELSIQRGSLSSVLGSVLLLLNLWNNSHHEFDNRVSCSLNCAPLIPILKRYEKIHSAKTRTTEVHKWCENEVYGISPTECFLRYLTYPEDYNVPVDLRQCAVVIMSHLDRLCQPYLPPSHSQKSTRSSLSQEVIGWGWLSWLGGSSGQGPHILEFFNDVGGVSEVACAERCMLVLAKNGKVFMMYYSADTASLQLVTGFGDRQVVKIATHPDGRHYLALTSDGEVFSWGNGDGGRLGHGDSITREEPTLITALSGKQVSYISCGSTYSAAITGSGELYTWGRGNYGRLGHGASDDVSEPTIVKALKGHRIVDIACGSGDAHSIAVSDTGAVYTWGDGDYGKLGRGGSDGSKSPKIVEKLIGQEINKVYCGAQFSLAQTKSGAIFSWGKGDNFRLGHGSEEHVRHPKQIESLTGKKVINIAIGSMHCVAITEDGELYGWGRNEHGQLGDTSSNCRSVPTVLSGLDGKNIIGASCGPNQTFAWSSGGQCMISGRIPFVVDICKSAFEQLDELLTDVCEGMDGRSDWPPPQDKECIAVAGLNLLNLQLHAAISQTEFLDSLGLGIGSPLVTSLKQRVVSLASNQGVISTVQSAAQNALQSGWSILLPTAEERARALSSLLSAGVHRDCTAMSPGQRFMTDLLVGSLMSDGGLESALYAAIRKEAQGLEDKKDREKDCVKDKDKESDKKAETTKADLLEPNPERDSDEGGSTIPLLQLIQQLLRNSSTHTSSRLYNISGENILKVDEMDLTETSPSLDLLLQVQRLIVSHIYPHDDSAASEKELELQGAGVLLRKYVTLLCNHVSDILPIAASLATTGTKHFSIVSKIIQKDVTGILLPEMSTCLVLLQLRNPAVIQSSQVVPVMEQLLDIIDKFNKLAPGLNKDDKEDLAWPGVFSYSLEKYSRKASEDVLTIRKSDLENHNKDGGLWVVIHGKVYDVQEFKTTAKCGKSILEEYAGRDATMAFENYYHSSEAREMMQSYYVGQYLDPEKDTVQSSDRNTASSPLMDVERTLGMLLGLHASYQARSTPLSQEEHEHDHWLKAEFFAGGLKVLQPNNQFEEEKGETRSCATTPGTTPTSEHHQLPPSEDKESFDPLSTQTDITQPFLQSLVEGRVTDHNVKTFLAIMDKYCKHHNLLNIHFTHEHPIEEVGRLLLAVLLKHDDLGHAALSLVEHGQTERDKHLPRSLVELFKIVNQTKKTLVKAHQDQGKSYKEVCAPVLERCHFLFNELRPAAGNEVHAMSRSKMLRSHPRWKQVTMKMMDERIKSKRLSHVEEEEEKKESDEEIEGATGVSEEVKAEQIVLEIKEEEDHEVSSTTEPVEGAVFTLEPVLKEESASPEKKSVQSDEVTSSQEKSEMKKVDSWRQIAKTVSSSRKFGLLKQRMTGSKIDQGLVNGIVEFVLHEHPIDIEKLRRSLHHQVDRAQLRLKGIQNMLSLVSKDYLIPSTKYNILSGWLGLLTVGTRASTLIPHCLANVSLIPPCDRILLEMQFSDLYKWAIQELRSFIIQSDMMFKERGINPTVSIQDSQKERLSLGALPHSRFLLATMGILMSVHQSNMVSLLLNSGVLGLTQTLMRLVGPDPDKPIQDNNGTLHAILEEQKHKKQSQPVPISGPELAAMMKIGTRVVRGVDWKWGDQDGPAPSMGRVIGELGEDGWIRIQWDTGSTNSYRMGKEGKYDLKLAEPPEMPDNDEEDDDDNETEKSRPENRHPTSQIRRSTVNLLRTLCICCAMNAECMQRSAVGTLCGLLQRVTDAGCNQGPNSNVHVAFEQHFTWCTLGFIRSIATGPVICKALSSPRWIDLLLKVLEEDRAQVHCKNITKQILTLKFLASVLPSWDNTDDSVRAKMIVQRLFNLLGKVVMTCVADPTLLPQIDYPRKGHKQRAPVSLTASYTSTIAEEIITLIRKLHTHDIWNLYINSFITEHLSLITDMVIDKPRSSEFQDEDELLADNTSPFHNQPAVMAAMAVTGGIDNRPHLGGTVKHPTNGLGVVTKITPKGKIHVQFGSKLVKICRLNELVTSVCVHFDVENMRLSEDALNMWSTLFSLSGNIVKGDKDNKDSQGDEPIEIKTEHGIADIELRKQQLRLGILKASRVLLSRQEVLRQVLSQRIHPSLMPIQDTSEPSSDEDSPEPPSTILQQLMVAATQPSPLKPVFTKEELEGAALTVAQYLTASHSMKSEESDSSDSESEEEVIPTTTNLPVSTDNNNSNRPPKPKKLKPTQPAPTALVTQLMEMGFSRKNVEFAIKAQPGSAVLGGSEPTAETLVGWLLEHPDLNLDDDTDTDSISSLDFYSDSDSTSEDFEAEEEPNFFENNNAIQEVVSPTATTPNTQTFKKRSDFVTNDQYAMYVRDNLQVGMSVRCCRTYEDVQEGDIGKVIKLDRDGLHDLNIQADWQSKGGTYWVRYIHVELLGFISPGSTIKVGDKVRVKPSVTMPTYKWGSVTHRSIGTVTAINPNGRDVTVDFPQQAHWTGIIEEMEIVPSTHPGVGCDGCDVFPIVGNRYKCRVCEDYDFCENCFRSKKHRHPFNRIGEPESEPVPVGKPGKQKKKLPYIASGAMIDDWHTCVKNMTVSSRENQAHRLVDGNGGHWQSCGTQGKHWIRMEMLSDILIHRLYMRVEPTDSSYMPSVVVIYGGETLSSMKEIRTVNISSSETLITLLLDMNEYLRFIELQIKQCRSSGIDCKIHGMSIIGRLKTDEDDTAANFSFLASDREDDEEEKTTHTGTKKKSKIGAGKEIQTHVFVWGLNDKDQLGGPKGSKIKLPSLNDSLSTLKCVQIAGGSKSLFCVTQDGKVYACGEATNGRLGLGISTGTVSVPKLVTSLSQYVIKKVAVHSGGRHCLALTTDGKVFSWGEGDDGKLGHFSRWNCDKPRLIEALKSKRVRDIACGSSHSAAITSNGDLYTWGLGEYGRLGHGDNTTQLKPKQVKALASQRVIQVACGSRDAQTLTLTSEGRVYSWGDGDFGKLGRGGSEGCNVPHEIERLRDLGVCQIECGAQFSLALTKAGQVWTWEAVVSSLTREIQAVPVTADTLQNPITISNITLEDNSLAVSPEPDTSTTEQPE</sequence>
<feature type="repeat" description="RCC1" evidence="14">
    <location>
        <begin position="3081"/>
        <end position="3132"/>
    </location>
</feature>
<dbReference type="CDD" id="cd08664">
    <property type="entry name" value="APC10-HERC2"/>
    <property type="match status" value="1"/>
</dbReference>
<dbReference type="InterPro" id="IPR010606">
    <property type="entry name" value="Mib_Herc2"/>
</dbReference>
<keyword evidence="20" id="KW-0012">Acyltransferase</keyword>
<dbReference type="FunFam" id="2.130.10.30:FF:000006">
    <property type="entry name" value="E3 ubiquitin-protein ligase HERC2 isoform X1"/>
    <property type="match status" value="1"/>
</dbReference>
<dbReference type="PROSITE" id="PS50255">
    <property type="entry name" value="CYTOCHROME_B5_2"/>
    <property type="match status" value="1"/>
</dbReference>
<evidence type="ECO:0000259" key="19">
    <source>
        <dbReference type="PROSITE" id="PS51416"/>
    </source>
</evidence>
<feature type="non-terminal residue" evidence="20">
    <location>
        <position position="3296"/>
    </location>
</feature>
<feature type="repeat" description="RCC1" evidence="14">
    <location>
        <begin position="469"/>
        <end position="520"/>
    </location>
</feature>
<feature type="compositionally biased region" description="Polar residues" evidence="15">
    <location>
        <begin position="2433"/>
        <end position="2443"/>
    </location>
</feature>
<feature type="repeat" description="RCC1" evidence="14">
    <location>
        <begin position="3133"/>
        <end position="3184"/>
    </location>
</feature>
<dbReference type="PROSITE" id="PS50012">
    <property type="entry name" value="RCC1_3"/>
    <property type="match status" value="10"/>
</dbReference>
<dbReference type="InterPro" id="IPR001199">
    <property type="entry name" value="Cyt_B5-like_heme/steroid-bd"/>
</dbReference>
<feature type="compositionally biased region" description="Basic and acidic residues" evidence="15">
    <location>
        <begin position="1940"/>
        <end position="1949"/>
    </location>
</feature>
<evidence type="ECO:0000256" key="4">
    <source>
        <dbReference type="ARBA" id="ARBA00012485"/>
    </source>
</evidence>
<evidence type="ECO:0000256" key="1">
    <source>
        <dbReference type="ARBA" id="ARBA00000885"/>
    </source>
</evidence>
<feature type="region of interest" description="Disordered" evidence="15">
    <location>
        <begin position="1510"/>
        <end position="1535"/>
    </location>
</feature>
<dbReference type="SUPFAM" id="SSF159034">
    <property type="entry name" value="Mib/herc2 domain-like"/>
    <property type="match status" value="1"/>
</dbReference>
<dbReference type="PANTHER" id="PTHR22872">
    <property type="entry name" value="BTK-BINDING PROTEIN-RELATED"/>
    <property type="match status" value="1"/>
</dbReference>
<feature type="compositionally biased region" description="Basic and acidic residues" evidence="15">
    <location>
        <begin position="911"/>
        <end position="946"/>
    </location>
</feature>
<dbReference type="SUPFAM" id="SSF50985">
    <property type="entry name" value="RCC1/BLIP-II"/>
    <property type="match status" value="2"/>
</dbReference>
<keyword evidence="12" id="KW-0862">Zinc</keyword>
<dbReference type="Proteomes" id="UP000596742">
    <property type="component" value="Unassembled WGS sequence"/>
</dbReference>
<dbReference type="Gene3D" id="1.10.8.10">
    <property type="entry name" value="DNA helicase RuvA subunit, C-terminal domain"/>
    <property type="match status" value="1"/>
</dbReference>
<dbReference type="Gene3D" id="3.30.60.90">
    <property type="match status" value="1"/>
</dbReference>
<feature type="domain" description="DOC" evidence="18">
    <location>
        <begin position="2775"/>
        <end position="2952"/>
    </location>
</feature>
<dbReference type="SUPFAM" id="SSF55856">
    <property type="entry name" value="Cytochrome b5-like heme/steroid binding domain"/>
    <property type="match status" value="1"/>
</dbReference>
<dbReference type="SUPFAM" id="SSF49785">
    <property type="entry name" value="Galactose-binding domain-like"/>
    <property type="match status" value="1"/>
</dbReference>
<dbReference type="GO" id="GO:0008270">
    <property type="term" value="F:zinc ion binding"/>
    <property type="evidence" value="ECO:0007669"/>
    <property type="project" value="UniProtKB-KW"/>
</dbReference>
<keyword evidence="9" id="KW-0677">Repeat</keyword>
<feature type="repeat" description="RCC1" evidence="14">
    <location>
        <begin position="3187"/>
        <end position="3238"/>
    </location>
</feature>
<dbReference type="OrthoDB" id="239701at2759"/>
<dbReference type="Gene3D" id="3.10.120.10">
    <property type="entry name" value="Cytochrome b5-like heme/steroid binding domain"/>
    <property type="match status" value="1"/>
</dbReference>
<feature type="region of interest" description="Disordered" evidence="15">
    <location>
        <begin position="911"/>
        <end position="953"/>
    </location>
</feature>
<evidence type="ECO:0000256" key="14">
    <source>
        <dbReference type="PROSITE-ProRule" id="PRU00235"/>
    </source>
</evidence>
<dbReference type="InterPro" id="IPR051625">
    <property type="entry name" value="Signaling_Regulatory_Domain"/>
</dbReference>
<dbReference type="PROSITE" id="PS51284">
    <property type="entry name" value="DOC"/>
    <property type="match status" value="1"/>
</dbReference>
<dbReference type="PANTHER" id="PTHR22872:SF2">
    <property type="entry name" value="INHIBITOR OF BRUTON TYROSINE KINASE"/>
    <property type="match status" value="1"/>
</dbReference>
<feature type="region of interest" description="Disordered" evidence="15">
    <location>
        <begin position="1301"/>
        <end position="1338"/>
    </location>
</feature>
<comment type="pathway">
    <text evidence="3">Protein modification; protein ubiquitination.</text>
</comment>
<dbReference type="InterPro" id="IPR014722">
    <property type="entry name" value="Rib_uL2_dom2"/>
</dbReference>
<dbReference type="SMART" id="SM01337">
    <property type="entry name" value="APC10"/>
    <property type="match status" value="1"/>
</dbReference>
<feature type="region of interest" description="Disordered" evidence="15">
    <location>
        <begin position="113"/>
        <end position="135"/>
    </location>
</feature>
<evidence type="ECO:0000256" key="15">
    <source>
        <dbReference type="SAM" id="MobiDB-lite"/>
    </source>
</evidence>
<dbReference type="PROSITE" id="PS00626">
    <property type="entry name" value="RCC1_2"/>
    <property type="match status" value="1"/>
</dbReference>
<dbReference type="Gene3D" id="2.130.10.30">
    <property type="entry name" value="Regulator of chromosome condensation 1/beta-lactamase-inhibitor protein II"/>
    <property type="match status" value="2"/>
</dbReference>
<dbReference type="InterPro" id="IPR058923">
    <property type="entry name" value="RCC1-like_dom"/>
</dbReference>
<feature type="region of interest" description="Disordered" evidence="15">
    <location>
        <begin position="1573"/>
        <end position="1598"/>
    </location>
</feature>
<dbReference type="GO" id="GO:0061630">
    <property type="term" value="F:ubiquitin protein ligase activity"/>
    <property type="evidence" value="ECO:0007669"/>
    <property type="project" value="UniProtKB-EC"/>
</dbReference>
<dbReference type="PROSITE" id="PS50135">
    <property type="entry name" value="ZF_ZZ_2"/>
    <property type="match status" value="1"/>
</dbReference>
<keyword evidence="6" id="KW-0597">Phosphoprotein</keyword>
<dbReference type="InterPro" id="IPR037976">
    <property type="entry name" value="HERC2_APC10"/>
</dbReference>
<name>A0A8B6HIM2_MYTGA</name>
<dbReference type="EC" id="2.3.2.26" evidence="4"/>
<dbReference type="SUPFAM" id="SSF57850">
    <property type="entry name" value="RING/U-box"/>
    <property type="match status" value="1"/>
</dbReference>
<dbReference type="SUPFAM" id="SSF63748">
    <property type="entry name" value="Tudor/PWWP/MBT"/>
    <property type="match status" value="1"/>
</dbReference>
<dbReference type="Pfam" id="PF06701">
    <property type="entry name" value="MIB_HERC2"/>
    <property type="match status" value="1"/>
</dbReference>
<dbReference type="PROSITE" id="PS01357">
    <property type="entry name" value="ZF_ZZ_1"/>
    <property type="match status" value="1"/>
</dbReference>
<feature type="repeat" description="RCC1" evidence="14">
    <location>
        <begin position="521"/>
        <end position="572"/>
    </location>
</feature>
<dbReference type="InterPro" id="IPR043145">
    <property type="entry name" value="Znf_ZZ_sf"/>
</dbReference>
<dbReference type="SMART" id="SM01117">
    <property type="entry name" value="Cyt-b5"/>
    <property type="match status" value="1"/>
</dbReference>
<feature type="domain" description="ZZ-type" evidence="16">
    <location>
        <begin position="2721"/>
        <end position="2771"/>
    </location>
</feature>
<evidence type="ECO:0000256" key="11">
    <source>
        <dbReference type="ARBA" id="ARBA00022786"/>
    </source>
</evidence>
<dbReference type="InterPro" id="IPR037252">
    <property type="entry name" value="Mib_Herc2_sf"/>
</dbReference>
<feature type="compositionally biased region" description="Polar residues" evidence="15">
    <location>
        <begin position="119"/>
        <end position="135"/>
    </location>
</feature>
<feature type="region of interest" description="Disordered" evidence="15">
    <location>
        <begin position="2352"/>
        <end position="2372"/>
    </location>
</feature>
<dbReference type="Gene3D" id="2.30.30.30">
    <property type="match status" value="1"/>
</dbReference>
<feature type="compositionally biased region" description="Acidic residues" evidence="15">
    <location>
        <begin position="1516"/>
        <end position="1529"/>
    </location>
</feature>
<dbReference type="FunFam" id="2.30.30.30:FF:000015">
    <property type="entry name" value="E3 ubiquitin-protein ligase HERC2"/>
    <property type="match status" value="1"/>
</dbReference>
<dbReference type="EMBL" id="UYJE01010055">
    <property type="protein sequence ID" value="VDI79318.1"/>
    <property type="molecule type" value="Genomic_DNA"/>
</dbReference>
<evidence type="ECO:0000259" key="17">
    <source>
        <dbReference type="PROSITE" id="PS50255"/>
    </source>
</evidence>
<dbReference type="InterPro" id="IPR004939">
    <property type="entry name" value="APC_su10/DOC_dom"/>
</dbReference>
<feature type="compositionally biased region" description="Acidic residues" evidence="15">
    <location>
        <begin position="2420"/>
        <end position="2431"/>
    </location>
</feature>
<keyword evidence="8" id="KW-0479">Metal-binding</keyword>
<dbReference type="Pfam" id="PF03256">
    <property type="entry name" value="ANAPC10"/>
    <property type="match status" value="1"/>
</dbReference>
<dbReference type="InterPro" id="IPR000408">
    <property type="entry name" value="Reg_chr_condens"/>
</dbReference>
<dbReference type="Pfam" id="PF00173">
    <property type="entry name" value="Cyt-b5"/>
    <property type="match status" value="1"/>
</dbReference>
<keyword evidence="11" id="KW-0833">Ubl conjugation pathway</keyword>
<dbReference type="Pfam" id="PF00415">
    <property type="entry name" value="RCC1"/>
    <property type="match status" value="5"/>
</dbReference>
<evidence type="ECO:0000256" key="7">
    <source>
        <dbReference type="ARBA" id="ARBA00022679"/>
    </source>
</evidence>
<evidence type="ECO:0000256" key="9">
    <source>
        <dbReference type="ARBA" id="ARBA00022737"/>
    </source>
</evidence>
<reference evidence="20" key="1">
    <citation type="submission" date="2018-11" db="EMBL/GenBank/DDBJ databases">
        <authorList>
            <person name="Alioto T."/>
            <person name="Alioto T."/>
        </authorList>
    </citation>
    <scope>NUCLEOTIDE SEQUENCE</scope>
</reference>
<keyword evidence="7 20" id="KW-0808">Transferase</keyword>
<proteinExistence type="predicted"/>
<dbReference type="GO" id="GO:0016567">
    <property type="term" value="P:protein ubiquitination"/>
    <property type="evidence" value="ECO:0007669"/>
    <property type="project" value="UniProtKB-UniPathway"/>
</dbReference>
<dbReference type="InterPro" id="IPR009091">
    <property type="entry name" value="RCC1/BLIP-II"/>
</dbReference>
<feature type="repeat" description="RCC1" evidence="14">
    <location>
        <begin position="679"/>
        <end position="730"/>
    </location>
</feature>
<evidence type="ECO:0000313" key="21">
    <source>
        <dbReference type="Proteomes" id="UP000596742"/>
    </source>
</evidence>
<evidence type="ECO:0000256" key="12">
    <source>
        <dbReference type="ARBA" id="ARBA00022833"/>
    </source>
</evidence>
<feature type="region of interest" description="Disordered" evidence="15">
    <location>
        <begin position="2945"/>
        <end position="2965"/>
    </location>
</feature>
<evidence type="ECO:0000259" key="18">
    <source>
        <dbReference type="PROSITE" id="PS51284"/>
    </source>
</evidence>
<feature type="repeat" description="RCC1" evidence="14">
    <location>
        <begin position="3026"/>
        <end position="3080"/>
    </location>
</feature>
<comment type="catalytic activity">
    <reaction evidence="1">
        <text>S-ubiquitinyl-[E2 ubiquitin-conjugating enzyme]-L-cysteine + [acceptor protein]-L-lysine = [E2 ubiquitin-conjugating enzyme]-L-cysteine + N(6)-ubiquitinyl-[acceptor protein]-L-lysine.</text>
        <dbReference type="EC" id="2.3.2.26"/>
    </reaction>
</comment>
<dbReference type="PROSITE" id="PS51416">
    <property type="entry name" value="MIB_HERC2"/>
    <property type="match status" value="1"/>
</dbReference>
<accession>A0A8B6HIM2</accession>
<dbReference type="InterPro" id="IPR036400">
    <property type="entry name" value="Cyt_B5-like_heme/steroid_sf"/>
</dbReference>
<dbReference type="SMART" id="SM00291">
    <property type="entry name" value="ZnF_ZZ"/>
    <property type="match status" value="1"/>
</dbReference>
<feature type="region of interest" description="Disordered" evidence="15">
    <location>
        <begin position="1918"/>
        <end position="1954"/>
    </location>
</feature>
<organism evidence="20 21">
    <name type="scientific">Mytilus galloprovincialis</name>
    <name type="common">Mediterranean mussel</name>
    <dbReference type="NCBI Taxonomy" id="29158"/>
    <lineage>
        <taxon>Eukaryota</taxon>
        <taxon>Metazoa</taxon>
        <taxon>Spiralia</taxon>
        <taxon>Lophotrochozoa</taxon>
        <taxon>Mollusca</taxon>
        <taxon>Bivalvia</taxon>
        <taxon>Autobranchia</taxon>
        <taxon>Pteriomorphia</taxon>
        <taxon>Mytilida</taxon>
        <taxon>Mytiloidea</taxon>
        <taxon>Mytilidae</taxon>
        <taxon>Mytilinae</taxon>
        <taxon>Mytilus</taxon>
    </lineage>
</organism>
<feature type="compositionally biased region" description="Basic and acidic residues" evidence="15">
    <location>
        <begin position="1573"/>
        <end position="1586"/>
    </location>
</feature>
<feature type="repeat" description="RCC1" evidence="14">
    <location>
        <begin position="575"/>
        <end position="626"/>
    </location>
</feature>
<protein>
    <recommendedName>
        <fullName evidence="4">HECT-type E3 ubiquitin transferase</fullName>
        <ecNumber evidence="4">2.3.2.26</ecNumber>
    </recommendedName>
</protein>
<dbReference type="InterPro" id="IPR000433">
    <property type="entry name" value="Znf_ZZ"/>
</dbReference>
<keyword evidence="21" id="KW-1185">Reference proteome</keyword>
<feature type="repeat" description="RCC1" evidence="14">
    <location>
        <begin position="2974"/>
        <end position="3025"/>
    </location>
</feature>
<dbReference type="CDD" id="cd14402">
    <property type="entry name" value="UBA_HERC2"/>
    <property type="match status" value="1"/>
</dbReference>
<evidence type="ECO:0000259" key="16">
    <source>
        <dbReference type="PROSITE" id="PS50135"/>
    </source>
</evidence>
<dbReference type="Pfam" id="PF25390">
    <property type="entry name" value="WD40_RLD"/>
    <property type="match status" value="1"/>
</dbReference>
<keyword evidence="10 13" id="KW-0863">Zinc-finger</keyword>
<comment type="caution">
    <text evidence="20">The sequence shown here is derived from an EMBL/GenBank/DDBJ whole genome shotgun (WGS) entry which is preliminary data.</text>
</comment>
<feature type="domain" description="MIB/HERC2" evidence="19">
    <location>
        <begin position="1852"/>
        <end position="1925"/>
    </location>
</feature>
<comment type="subcellular location">
    <subcellularLocation>
        <location evidence="2">Cytoplasm</location>
    </subcellularLocation>
</comment>
<feature type="compositionally biased region" description="Basic and acidic residues" evidence="15">
    <location>
        <begin position="1321"/>
        <end position="1335"/>
    </location>
</feature>
<evidence type="ECO:0000256" key="8">
    <source>
        <dbReference type="ARBA" id="ARBA00022723"/>
    </source>
</evidence>
<evidence type="ECO:0000313" key="20">
    <source>
        <dbReference type="EMBL" id="VDI79318.1"/>
    </source>
</evidence>
<dbReference type="UniPathway" id="UPA00143"/>
<dbReference type="FunFam" id="2.30.30.40:FF:000074">
    <property type="entry name" value="E3 ubiquitin-protein ligase HERC2 isoform X1"/>
    <property type="match status" value="1"/>
</dbReference>
<evidence type="ECO:0000256" key="6">
    <source>
        <dbReference type="ARBA" id="ARBA00022553"/>
    </source>
</evidence>
<dbReference type="PRINTS" id="PR00633">
    <property type="entry name" value="RCCNDNSATION"/>
</dbReference>
<feature type="repeat" description="RCC1" evidence="14">
    <location>
        <begin position="627"/>
        <end position="678"/>
    </location>
</feature>
<dbReference type="Pfam" id="PF00569">
    <property type="entry name" value="ZZ"/>
    <property type="match status" value="1"/>
</dbReference>
<evidence type="ECO:0000256" key="5">
    <source>
        <dbReference type="ARBA" id="ARBA00022490"/>
    </source>
</evidence>
<dbReference type="Gene3D" id="2.30.30.40">
    <property type="entry name" value="SH3 Domains"/>
    <property type="match status" value="1"/>
</dbReference>
<feature type="region of interest" description="Disordered" evidence="15">
    <location>
        <begin position="2413"/>
        <end position="2461"/>
    </location>
</feature>
<feature type="compositionally biased region" description="Acidic residues" evidence="15">
    <location>
        <begin position="1926"/>
        <end position="1939"/>
    </location>
</feature>
<dbReference type="InterPro" id="IPR021097">
    <property type="entry name" value="CPH_domain"/>
</dbReference>